<comment type="subcellular location">
    <subcellularLocation>
        <location evidence="1">Apical cell membrane</location>
        <topology evidence="1">Multi-pass membrane protein</topology>
    </subcellularLocation>
</comment>
<evidence type="ECO:0000256" key="18">
    <source>
        <dbReference type="ARBA" id="ARBA00093193"/>
    </source>
</evidence>
<reference evidence="20" key="2">
    <citation type="submission" date="2022-10" db="EMBL/GenBank/DDBJ databases">
        <authorList>
            <consortium name="ENA_rothamsted_submissions"/>
            <consortium name="culmorum"/>
            <person name="King R."/>
        </authorList>
    </citation>
    <scope>NUCLEOTIDE SEQUENCE</scope>
</reference>
<keyword evidence="7 19" id="KW-1133">Transmembrane helix</keyword>
<comment type="catalytic activity">
    <reaction evidence="14">
        <text>L-leucine(out) + L-arginine(in) = L-leucine(in) + L-arginine(out)</text>
        <dbReference type="Rhea" id="RHEA:71059"/>
        <dbReference type="ChEBI" id="CHEBI:32682"/>
        <dbReference type="ChEBI" id="CHEBI:57427"/>
    </reaction>
    <physiologicalReaction direction="left-to-right" evidence="14">
        <dbReference type="Rhea" id="RHEA:71060"/>
    </physiologicalReaction>
</comment>
<evidence type="ECO:0000256" key="8">
    <source>
        <dbReference type="ARBA" id="ARBA00023136"/>
    </source>
</evidence>
<dbReference type="Pfam" id="PF13520">
    <property type="entry name" value="AA_permease_2"/>
    <property type="match status" value="1"/>
</dbReference>
<name>A0A9N9RSQ2_9DIPT</name>
<dbReference type="GO" id="GO:0015179">
    <property type="term" value="F:L-amino acid transmembrane transporter activity"/>
    <property type="evidence" value="ECO:0007669"/>
    <property type="project" value="TreeGrafter"/>
</dbReference>
<dbReference type="PANTHER" id="PTHR11785">
    <property type="entry name" value="AMINO ACID TRANSPORTER"/>
    <property type="match status" value="1"/>
</dbReference>
<feature type="transmembrane region" description="Helical" evidence="19">
    <location>
        <begin position="20"/>
        <end position="39"/>
    </location>
</feature>
<evidence type="ECO:0000256" key="17">
    <source>
        <dbReference type="ARBA" id="ARBA00083296"/>
    </source>
</evidence>
<evidence type="ECO:0000256" key="13">
    <source>
        <dbReference type="ARBA" id="ARBA00052179"/>
    </source>
</evidence>
<keyword evidence="3" id="KW-0813">Transport</keyword>
<evidence type="ECO:0000256" key="10">
    <source>
        <dbReference type="ARBA" id="ARBA00051323"/>
    </source>
</evidence>
<organism evidence="20 21">
    <name type="scientific">Chironomus riparius</name>
    <dbReference type="NCBI Taxonomy" id="315576"/>
    <lineage>
        <taxon>Eukaryota</taxon>
        <taxon>Metazoa</taxon>
        <taxon>Ecdysozoa</taxon>
        <taxon>Arthropoda</taxon>
        <taxon>Hexapoda</taxon>
        <taxon>Insecta</taxon>
        <taxon>Pterygota</taxon>
        <taxon>Neoptera</taxon>
        <taxon>Endopterygota</taxon>
        <taxon>Diptera</taxon>
        <taxon>Nematocera</taxon>
        <taxon>Chironomoidea</taxon>
        <taxon>Chironomidae</taxon>
        <taxon>Chironominae</taxon>
        <taxon>Chironomus</taxon>
    </lineage>
</organism>
<comment type="catalytic activity">
    <reaction evidence="13">
        <text>L-cysteine(out) + L-arginine(in) = L-cysteine(in) + L-arginine(out)</text>
        <dbReference type="Rhea" id="RHEA:71071"/>
        <dbReference type="ChEBI" id="CHEBI:32682"/>
        <dbReference type="ChEBI" id="CHEBI:35235"/>
    </reaction>
    <physiologicalReaction direction="left-to-right" evidence="13">
        <dbReference type="Rhea" id="RHEA:71072"/>
    </physiologicalReaction>
</comment>
<keyword evidence="21" id="KW-1185">Reference proteome</keyword>
<comment type="catalytic activity">
    <reaction evidence="11">
        <text>L-cystine(out) + L-arginine(in) = L-cystine(in) + L-arginine(out)</text>
        <dbReference type="Rhea" id="RHEA:71075"/>
        <dbReference type="ChEBI" id="CHEBI:32682"/>
        <dbReference type="ChEBI" id="CHEBI:35491"/>
    </reaction>
    <physiologicalReaction direction="left-to-right" evidence="11">
        <dbReference type="Rhea" id="RHEA:71076"/>
    </physiologicalReaction>
</comment>
<evidence type="ECO:0000256" key="16">
    <source>
        <dbReference type="ARBA" id="ARBA00079910"/>
    </source>
</evidence>
<dbReference type="EMBL" id="OU895878">
    <property type="protein sequence ID" value="CAG9802915.1"/>
    <property type="molecule type" value="Genomic_DNA"/>
</dbReference>
<accession>A0A9N9RSQ2</accession>
<evidence type="ECO:0000256" key="14">
    <source>
        <dbReference type="ARBA" id="ARBA00052732"/>
    </source>
</evidence>
<comment type="catalytic activity">
    <reaction evidence="18">
        <text>L-phenylalanine(out) + L-arginine(in) = L-phenylalanine(in) + L-arginine(out)</text>
        <dbReference type="Rhea" id="RHEA:71067"/>
        <dbReference type="ChEBI" id="CHEBI:32682"/>
        <dbReference type="ChEBI" id="CHEBI:58095"/>
    </reaction>
    <physiologicalReaction direction="left-to-right" evidence="18">
        <dbReference type="Rhea" id="RHEA:71068"/>
    </physiologicalReaction>
</comment>
<evidence type="ECO:0000256" key="6">
    <source>
        <dbReference type="ARBA" id="ARBA00022692"/>
    </source>
</evidence>
<gene>
    <name evidence="20" type="ORF">CHIRRI_LOCUS5820</name>
</gene>
<evidence type="ECO:0000256" key="1">
    <source>
        <dbReference type="ARBA" id="ARBA00004424"/>
    </source>
</evidence>
<feature type="transmembrane region" description="Helical" evidence="19">
    <location>
        <begin position="306"/>
        <end position="332"/>
    </location>
</feature>
<dbReference type="AlphaFoldDB" id="A0A9N9RSQ2"/>
<dbReference type="PIRSF" id="PIRSF006060">
    <property type="entry name" value="AA_transporter"/>
    <property type="match status" value="1"/>
</dbReference>
<evidence type="ECO:0000256" key="2">
    <source>
        <dbReference type="ARBA" id="ARBA00009523"/>
    </source>
</evidence>
<comment type="catalytic activity">
    <reaction evidence="12">
        <text>L-histidine(out) + L-arginine(in) = L-histidine(in) + L-arginine(out)</text>
        <dbReference type="Rhea" id="RHEA:71063"/>
        <dbReference type="ChEBI" id="CHEBI:32682"/>
        <dbReference type="ChEBI" id="CHEBI:57595"/>
    </reaction>
    <physiologicalReaction direction="left-to-right" evidence="12">
        <dbReference type="Rhea" id="RHEA:71064"/>
    </physiologicalReaction>
</comment>
<evidence type="ECO:0000256" key="4">
    <source>
        <dbReference type="ARBA" id="ARBA00022475"/>
    </source>
</evidence>
<evidence type="ECO:0000313" key="21">
    <source>
        <dbReference type="Proteomes" id="UP001153620"/>
    </source>
</evidence>
<feature type="transmembrane region" description="Helical" evidence="19">
    <location>
        <begin position="439"/>
        <end position="460"/>
    </location>
</feature>
<keyword evidence="5" id="KW-0597">Phosphoprotein</keyword>
<keyword evidence="8 19" id="KW-0472">Membrane</keyword>
<protein>
    <recommendedName>
        <fullName evidence="15">b(0,+)-type amino acid transporter 1</fullName>
    </recommendedName>
    <alternativeName>
        <fullName evidence="16">Glycoprotein-associated amino acid transporter b0,+AT1</fullName>
    </alternativeName>
    <alternativeName>
        <fullName evidence="17">Solute carrier family 7 member 9</fullName>
    </alternativeName>
</protein>
<feature type="transmembrane region" description="Helical" evidence="19">
    <location>
        <begin position="259"/>
        <end position="280"/>
    </location>
</feature>
<dbReference type="Gene3D" id="1.20.1740.10">
    <property type="entry name" value="Amino acid/polyamine transporter I"/>
    <property type="match status" value="1"/>
</dbReference>
<feature type="transmembrane region" description="Helical" evidence="19">
    <location>
        <begin position="51"/>
        <end position="79"/>
    </location>
</feature>
<keyword evidence="9" id="KW-1015">Disulfide bond</keyword>
<dbReference type="FunFam" id="1.20.1740.10:FF:000015">
    <property type="entry name" value="B(0,+)-type amino acid transporter 1"/>
    <property type="match status" value="1"/>
</dbReference>
<comment type="similarity">
    <text evidence="2">Belongs to the amino acid-polyamine-organocation (APC) superfamily.</text>
</comment>
<comment type="catalytic activity">
    <reaction evidence="10">
        <text>L-lysine(out) + L-arginine(in) = L-lysine(in) + L-arginine(out)</text>
        <dbReference type="Rhea" id="RHEA:70827"/>
        <dbReference type="ChEBI" id="CHEBI:32551"/>
        <dbReference type="ChEBI" id="CHEBI:32682"/>
    </reaction>
    <physiologicalReaction direction="left-to-right" evidence="10">
        <dbReference type="Rhea" id="RHEA:70828"/>
    </physiologicalReaction>
</comment>
<dbReference type="OrthoDB" id="5982228at2759"/>
<evidence type="ECO:0000256" key="15">
    <source>
        <dbReference type="ARBA" id="ARBA00074336"/>
    </source>
</evidence>
<feature type="transmembrane region" description="Helical" evidence="19">
    <location>
        <begin position="353"/>
        <end position="371"/>
    </location>
</feature>
<dbReference type="Proteomes" id="UP001153620">
    <property type="component" value="Chromosome 2"/>
</dbReference>
<feature type="transmembrane region" description="Helical" evidence="19">
    <location>
        <begin position="410"/>
        <end position="433"/>
    </location>
</feature>
<reference evidence="20" key="1">
    <citation type="submission" date="2022-01" db="EMBL/GenBank/DDBJ databases">
        <authorList>
            <person name="King R."/>
        </authorList>
    </citation>
    <scope>NUCLEOTIDE SEQUENCE</scope>
</reference>
<dbReference type="InterPro" id="IPR050598">
    <property type="entry name" value="AminoAcid_Transporter"/>
</dbReference>
<evidence type="ECO:0000256" key="5">
    <source>
        <dbReference type="ARBA" id="ARBA00022553"/>
    </source>
</evidence>
<sequence length="501" mass="55092">MTIDNNNKGEMEVGLKRHMGLLAAVNVILNVMIGSGIFVSPQNALKFSGSVGACLLVWLICGIISLIGALCFAELGSVVPKSGAEYAYLMEAFGKKKNFWGPLPAFVCAWVYVLILRPAEIAIIILTFSEYSIQPFHSILGLENLSADQKSNLVKLFSFLTLAIITYINLTSVKLYVKLNNIFGFAKVFACFIVIAGGAYHLILGKTSNLQSGFEGTNLKFGFISLSLYNGLWSFDGWSSVTTITEEIKSPHKNIPRSILIAVPLVTLLYVFMNVAYMAVLEKDEMINSAAVGISFAEQALGPVGFLIPIGVALSTFGCAMSIQFGVTRLCFVAGREGHMLEPLSYIHVKKHTPAPAVFLQGVLSVIFLSVGDISALIEFASFLIWFFYGTACVCLLVMRKTHAHVERSYKVPIILPIITLCVSVFLVLTPLIDEPDIKYLSAVGFILSGVLAYVPFVYYKVRPRIMDEFTQFIQLFFMVVPTTNLEDENCNTIANDEKIH</sequence>
<evidence type="ECO:0000256" key="11">
    <source>
        <dbReference type="ARBA" id="ARBA00051814"/>
    </source>
</evidence>
<dbReference type="PANTHER" id="PTHR11785:SF514">
    <property type="entry name" value="B(0,+)-TYPE AMINO ACID TRANSPORTER 1-LIKE PROTEIN"/>
    <property type="match status" value="1"/>
</dbReference>
<proteinExistence type="inferred from homology"/>
<evidence type="ECO:0000256" key="9">
    <source>
        <dbReference type="ARBA" id="ARBA00023157"/>
    </source>
</evidence>
<dbReference type="InterPro" id="IPR002293">
    <property type="entry name" value="AA/rel_permease1"/>
</dbReference>
<evidence type="ECO:0000256" key="3">
    <source>
        <dbReference type="ARBA" id="ARBA00022448"/>
    </source>
</evidence>
<keyword evidence="4" id="KW-1003">Cell membrane</keyword>
<feature type="transmembrane region" description="Helical" evidence="19">
    <location>
        <begin position="377"/>
        <end position="398"/>
    </location>
</feature>
<feature type="transmembrane region" description="Helical" evidence="19">
    <location>
        <begin position="153"/>
        <end position="170"/>
    </location>
</feature>
<evidence type="ECO:0000313" key="20">
    <source>
        <dbReference type="EMBL" id="CAG9802915.1"/>
    </source>
</evidence>
<evidence type="ECO:0000256" key="12">
    <source>
        <dbReference type="ARBA" id="ARBA00051835"/>
    </source>
</evidence>
<evidence type="ECO:0000256" key="7">
    <source>
        <dbReference type="ARBA" id="ARBA00022989"/>
    </source>
</evidence>
<keyword evidence="6 19" id="KW-0812">Transmembrane</keyword>
<evidence type="ECO:0000256" key="19">
    <source>
        <dbReference type="SAM" id="Phobius"/>
    </source>
</evidence>
<dbReference type="GO" id="GO:0016324">
    <property type="term" value="C:apical plasma membrane"/>
    <property type="evidence" value="ECO:0007669"/>
    <property type="project" value="UniProtKB-SubCell"/>
</dbReference>
<feature type="transmembrane region" description="Helical" evidence="19">
    <location>
        <begin position="182"/>
        <end position="203"/>
    </location>
</feature>
<feature type="transmembrane region" description="Helical" evidence="19">
    <location>
        <begin position="99"/>
        <end position="116"/>
    </location>
</feature>